<name>A0A0K6HYA7_9BURK</name>
<dbReference type="Proteomes" id="UP000183649">
    <property type="component" value="Unassembled WGS sequence"/>
</dbReference>
<dbReference type="EMBL" id="CYHF01000003">
    <property type="protein sequence ID" value="CUA96012.1"/>
    <property type="molecule type" value="Genomic_DNA"/>
</dbReference>
<protein>
    <recommendedName>
        <fullName evidence="3">YXWGXW repeat (2 copies)</fullName>
    </recommendedName>
</protein>
<sequence>MRLAHTVFRPAVLRRSLATIALPTLAALGLVGCVVAPVPPAQYGYGAPAYDVVNVPPPAPQYEVVGVAPYPGAIWISGYWGWVSGRYVWNRGYWHAPRPGYHWVPHRWVPQGGGWRAQGGRWERR</sequence>
<proteinExistence type="predicted"/>
<dbReference type="AlphaFoldDB" id="A0A0K6HYA7"/>
<dbReference type="STRING" id="339866.GCA_001418255_01229"/>
<organism evidence="1 2">
    <name type="scientific">Thiomonas bhubaneswarensis</name>
    <dbReference type="NCBI Taxonomy" id="339866"/>
    <lineage>
        <taxon>Bacteria</taxon>
        <taxon>Pseudomonadati</taxon>
        <taxon>Pseudomonadota</taxon>
        <taxon>Betaproteobacteria</taxon>
        <taxon>Burkholderiales</taxon>
        <taxon>Thiomonas</taxon>
    </lineage>
</organism>
<keyword evidence="2" id="KW-1185">Reference proteome</keyword>
<evidence type="ECO:0008006" key="3">
    <source>
        <dbReference type="Google" id="ProtNLM"/>
    </source>
</evidence>
<dbReference type="PROSITE" id="PS51257">
    <property type="entry name" value="PROKAR_LIPOPROTEIN"/>
    <property type="match status" value="1"/>
</dbReference>
<evidence type="ECO:0000313" key="2">
    <source>
        <dbReference type="Proteomes" id="UP000183649"/>
    </source>
</evidence>
<accession>A0A0K6HYA7</accession>
<reference evidence="2" key="1">
    <citation type="submission" date="2015-08" db="EMBL/GenBank/DDBJ databases">
        <authorList>
            <person name="Varghese N."/>
        </authorList>
    </citation>
    <scope>NUCLEOTIDE SEQUENCE [LARGE SCALE GENOMIC DNA]</scope>
    <source>
        <strain evidence="2">DSM 18181</strain>
    </source>
</reference>
<gene>
    <name evidence="1" type="ORF">Ga0061069_103350</name>
</gene>
<evidence type="ECO:0000313" key="1">
    <source>
        <dbReference type="EMBL" id="CUA96012.1"/>
    </source>
</evidence>
<dbReference type="OrthoDB" id="121499at2"/>